<evidence type="ECO:0000256" key="1">
    <source>
        <dbReference type="ARBA" id="ARBA00004651"/>
    </source>
</evidence>
<proteinExistence type="predicted"/>
<dbReference type="PANTHER" id="PTHR35007">
    <property type="entry name" value="INTEGRAL MEMBRANE PROTEIN-RELATED"/>
    <property type="match status" value="1"/>
</dbReference>
<keyword evidence="3 6" id="KW-0812">Transmembrane</keyword>
<dbReference type="RefSeq" id="WP_136536840.1">
    <property type="nucleotide sequence ID" value="NZ_STGY01000073.1"/>
</dbReference>
<protein>
    <submittedName>
        <fullName evidence="8">Type II secretion system F family protein</fullName>
    </submittedName>
</protein>
<evidence type="ECO:0000256" key="2">
    <source>
        <dbReference type="ARBA" id="ARBA00022475"/>
    </source>
</evidence>
<dbReference type="OrthoDB" id="5243396at2"/>
<gene>
    <name evidence="8" type="ORF">FAB82_22675</name>
</gene>
<feature type="transmembrane region" description="Helical" evidence="6">
    <location>
        <begin position="242"/>
        <end position="262"/>
    </location>
</feature>
<dbReference type="AlphaFoldDB" id="A0A4S8PVR9"/>
<keyword evidence="5 6" id="KW-0472">Membrane</keyword>
<evidence type="ECO:0000259" key="7">
    <source>
        <dbReference type="Pfam" id="PF00482"/>
    </source>
</evidence>
<feature type="transmembrane region" description="Helical" evidence="6">
    <location>
        <begin position="49"/>
        <end position="78"/>
    </location>
</feature>
<dbReference type="GO" id="GO:0005886">
    <property type="term" value="C:plasma membrane"/>
    <property type="evidence" value="ECO:0007669"/>
    <property type="project" value="UniProtKB-SubCell"/>
</dbReference>
<dbReference type="EMBL" id="STGY01000073">
    <property type="protein sequence ID" value="THV35683.1"/>
    <property type="molecule type" value="Genomic_DNA"/>
</dbReference>
<dbReference type="InterPro" id="IPR042094">
    <property type="entry name" value="T2SS_GspF_sf"/>
</dbReference>
<reference evidence="9" key="1">
    <citation type="submission" date="2019-04" db="EMBL/GenBank/DDBJ databases">
        <title>Nocardioides xinjiangensis sp. nov.</title>
        <authorList>
            <person name="Liu S."/>
        </authorList>
    </citation>
    <scope>NUCLEOTIDE SEQUENCE [LARGE SCALE GENOMIC DNA]</scope>
    <source>
        <strain evidence="9">18</strain>
    </source>
</reference>
<comment type="subcellular location">
    <subcellularLocation>
        <location evidence="1">Cell membrane</location>
        <topology evidence="1">Multi-pass membrane protein</topology>
    </subcellularLocation>
</comment>
<accession>A0A4S8PVR9</accession>
<dbReference type="InterPro" id="IPR018076">
    <property type="entry name" value="T2SS_GspF_dom"/>
</dbReference>
<evidence type="ECO:0000256" key="4">
    <source>
        <dbReference type="ARBA" id="ARBA00022989"/>
    </source>
</evidence>
<evidence type="ECO:0000256" key="3">
    <source>
        <dbReference type="ARBA" id="ARBA00022692"/>
    </source>
</evidence>
<feature type="domain" description="Type II secretion system protein GspF" evidence="7">
    <location>
        <begin position="102"/>
        <end position="223"/>
    </location>
</feature>
<sequence length="279" mass="29141">MSTVQTALALGAVFGLGTVIAALGLRNRPTVAAQYTARRSWLREHWKRLLAALAAATAAGLFTGWPVAALAAGALAWFAPRLFGSEQTGRAEIERIDAIAAWIESLRDVLAAAAGLEQTITATAAYAPPRIRAEVAALADDLHAGRSLSDALADFARAVDDETADMAVMALSAAANQSGNLSDLLSRLARTAREGAAVRMRIQASRARVRTASRIMAAVALIFPAGLIVLNRDFLAPYGNATGQMVLALVVGIYALALWWLASLSAPARAVRLLGGSTA</sequence>
<evidence type="ECO:0000313" key="8">
    <source>
        <dbReference type="EMBL" id="THV35683.1"/>
    </source>
</evidence>
<dbReference type="Pfam" id="PF00482">
    <property type="entry name" value="T2SSF"/>
    <property type="match status" value="1"/>
</dbReference>
<feature type="transmembrane region" description="Helical" evidence="6">
    <location>
        <begin position="211"/>
        <end position="230"/>
    </location>
</feature>
<comment type="caution">
    <text evidence="8">The sequence shown here is derived from an EMBL/GenBank/DDBJ whole genome shotgun (WGS) entry which is preliminary data.</text>
</comment>
<evidence type="ECO:0000313" key="9">
    <source>
        <dbReference type="Proteomes" id="UP000308760"/>
    </source>
</evidence>
<evidence type="ECO:0000256" key="6">
    <source>
        <dbReference type="SAM" id="Phobius"/>
    </source>
</evidence>
<keyword evidence="4 6" id="KW-1133">Transmembrane helix</keyword>
<keyword evidence="9" id="KW-1185">Reference proteome</keyword>
<evidence type="ECO:0000256" key="5">
    <source>
        <dbReference type="ARBA" id="ARBA00023136"/>
    </source>
</evidence>
<keyword evidence="2" id="KW-1003">Cell membrane</keyword>
<dbReference type="PANTHER" id="PTHR35007:SF3">
    <property type="entry name" value="POSSIBLE CONSERVED ALANINE RICH MEMBRANE PROTEIN"/>
    <property type="match status" value="1"/>
</dbReference>
<dbReference type="Proteomes" id="UP000308760">
    <property type="component" value="Unassembled WGS sequence"/>
</dbReference>
<reference evidence="8 9" key="2">
    <citation type="submission" date="2019-05" db="EMBL/GenBank/DDBJ databases">
        <title>Glycomyces buryatensis sp. nov.</title>
        <authorList>
            <person name="Nikitina E."/>
        </authorList>
    </citation>
    <scope>NUCLEOTIDE SEQUENCE [LARGE SCALE GENOMIC DNA]</scope>
    <source>
        <strain evidence="8 9">18</strain>
    </source>
</reference>
<dbReference type="Gene3D" id="1.20.81.30">
    <property type="entry name" value="Type II secretion system (T2SS), domain F"/>
    <property type="match status" value="1"/>
</dbReference>
<organism evidence="8 9">
    <name type="scientific">Glycomyces buryatensis</name>
    <dbReference type="NCBI Taxonomy" id="2570927"/>
    <lineage>
        <taxon>Bacteria</taxon>
        <taxon>Bacillati</taxon>
        <taxon>Actinomycetota</taxon>
        <taxon>Actinomycetes</taxon>
        <taxon>Glycomycetales</taxon>
        <taxon>Glycomycetaceae</taxon>
        <taxon>Glycomyces</taxon>
    </lineage>
</organism>
<name>A0A4S8PVR9_9ACTN</name>